<dbReference type="PANTHER" id="PTHR34611">
    <property type="match status" value="1"/>
</dbReference>
<sequence>MAHQHDSAYRQLFSHPEIVADLLRAFIPADWLNQLELGTLERVNGSYVGEEGAQRHSDMVWKVKMAGQWLYLYLLLEFQSTPDPWMALRMQVYIGLMYQDLVKRHELPAAHQLPPILPLVLYSGARRWTGSPDLADLIAACPAGMEALQAAQRFVLLDLRRLMRKHNGLRNIIVAMLRFKYESEGPGFAEVVTLLAEWLREKPPQPLRDGVLNWLQRRLPGQSCAPKLEALMCREGHPMRIKIPDFDTFAEQFAYGKLMRARQHVLERILIKRFGPLHEDYLWQMHWGAEEDFDLWADRFADGLNLEEIFADGPED</sequence>
<evidence type="ECO:0000313" key="3">
    <source>
        <dbReference type="Proteomes" id="UP000541535"/>
    </source>
</evidence>
<feature type="domain" description="Transposase (putative) YhgA-like" evidence="1">
    <location>
        <begin position="4"/>
        <end position="170"/>
    </location>
</feature>
<name>A0A7W5BBR9_9BURK</name>
<dbReference type="Proteomes" id="UP000541535">
    <property type="component" value="Unassembled WGS sequence"/>
</dbReference>
<keyword evidence="3" id="KW-1185">Reference proteome</keyword>
<dbReference type="InterPro" id="IPR006842">
    <property type="entry name" value="Transposase_31"/>
</dbReference>
<dbReference type="InterPro" id="IPR051699">
    <property type="entry name" value="Rpn/YhgA-like_nuclease"/>
</dbReference>
<dbReference type="AlphaFoldDB" id="A0A7W5BBR9"/>
<dbReference type="EMBL" id="JACHXD010000009">
    <property type="protein sequence ID" value="MBB3120204.1"/>
    <property type="molecule type" value="Genomic_DNA"/>
</dbReference>
<comment type="caution">
    <text evidence="2">The sequence shown here is derived from an EMBL/GenBank/DDBJ whole genome shotgun (WGS) entry which is preliminary data.</text>
</comment>
<reference evidence="2 3" key="1">
    <citation type="submission" date="2020-08" db="EMBL/GenBank/DDBJ databases">
        <title>Genomic Encyclopedia of Type Strains, Phase III (KMG-III): the genomes of soil and plant-associated and newly described type strains.</title>
        <authorList>
            <person name="Whitman W."/>
        </authorList>
    </citation>
    <scope>NUCLEOTIDE SEQUENCE [LARGE SCALE GENOMIC DNA]</scope>
    <source>
        <strain evidence="2 3">CECT 8897</strain>
    </source>
</reference>
<proteinExistence type="predicted"/>
<dbReference type="RefSeq" id="WP_183441967.1">
    <property type="nucleotide sequence ID" value="NZ_JACHXD010000009.1"/>
</dbReference>
<gene>
    <name evidence="2" type="ORF">FHS03_003268</name>
</gene>
<evidence type="ECO:0000259" key="1">
    <source>
        <dbReference type="Pfam" id="PF04754"/>
    </source>
</evidence>
<evidence type="ECO:0000313" key="2">
    <source>
        <dbReference type="EMBL" id="MBB3120204.1"/>
    </source>
</evidence>
<dbReference type="Pfam" id="PF04754">
    <property type="entry name" value="Transposase_31"/>
    <property type="match status" value="1"/>
</dbReference>
<dbReference type="PANTHER" id="PTHR34611:SF2">
    <property type="entry name" value="INACTIVE RECOMBINATION-PROMOTING NUCLEASE-LIKE PROTEIN RPNE-RELATED"/>
    <property type="match status" value="1"/>
</dbReference>
<accession>A0A7W5BBR9</accession>
<organism evidence="2 3">
    <name type="scientific">Pseudoduganella violacea</name>
    <dbReference type="NCBI Taxonomy" id="1715466"/>
    <lineage>
        <taxon>Bacteria</taxon>
        <taxon>Pseudomonadati</taxon>
        <taxon>Pseudomonadota</taxon>
        <taxon>Betaproteobacteria</taxon>
        <taxon>Burkholderiales</taxon>
        <taxon>Oxalobacteraceae</taxon>
        <taxon>Telluria group</taxon>
        <taxon>Pseudoduganella</taxon>
    </lineage>
</organism>
<protein>
    <recommendedName>
        <fullName evidence="1">Transposase (putative) YhgA-like domain-containing protein</fullName>
    </recommendedName>
</protein>